<protein>
    <recommendedName>
        <fullName evidence="8">ATP-dependent helicase hrq1</fullName>
    </recommendedName>
</protein>
<dbReference type="PROSITE" id="PS51192">
    <property type="entry name" value="HELICASE_ATP_BIND_1"/>
    <property type="match status" value="1"/>
</dbReference>
<dbReference type="Pfam" id="PF22982">
    <property type="entry name" value="WHD_HRQ1"/>
    <property type="match status" value="1"/>
</dbReference>
<dbReference type="SUPFAM" id="SSF54236">
    <property type="entry name" value="Ubiquitin-like"/>
    <property type="match status" value="1"/>
</dbReference>
<accession>A0A978UH77</accession>
<evidence type="ECO:0000259" key="3">
    <source>
        <dbReference type="PROSITE" id="PS50053"/>
    </source>
</evidence>
<dbReference type="GO" id="GO:0005524">
    <property type="term" value="F:ATP binding"/>
    <property type="evidence" value="ECO:0007669"/>
    <property type="project" value="UniProtKB-KW"/>
</dbReference>
<evidence type="ECO:0000259" key="4">
    <source>
        <dbReference type="PROSITE" id="PS51192"/>
    </source>
</evidence>
<dbReference type="InterPro" id="IPR027417">
    <property type="entry name" value="P-loop_NTPase"/>
</dbReference>
<dbReference type="CDD" id="cd17923">
    <property type="entry name" value="DEXHc_Hrq1-like"/>
    <property type="match status" value="1"/>
</dbReference>
<dbReference type="PANTHER" id="PTHR47957:SF3">
    <property type="entry name" value="ATP-DEPENDENT HELICASE HRQ1"/>
    <property type="match status" value="1"/>
</dbReference>
<feature type="domain" description="Helicase C-terminal" evidence="5">
    <location>
        <begin position="789"/>
        <end position="947"/>
    </location>
</feature>
<dbReference type="InterPro" id="IPR055227">
    <property type="entry name" value="HRQ1_WHD"/>
</dbReference>
<keyword evidence="1" id="KW-0547">Nucleotide-binding</keyword>
<comment type="caution">
    <text evidence="6">The sequence shown here is derived from an EMBL/GenBank/DDBJ whole genome shotgun (WGS) entry which is preliminary data.</text>
</comment>
<dbReference type="InterPro" id="IPR001650">
    <property type="entry name" value="Helicase_C-like"/>
</dbReference>
<dbReference type="CDD" id="cd17039">
    <property type="entry name" value="Ubl_ubiquitin_like"/>
    <property type="match status" value="1"/>
</dbReference>
<proteinExistence type="predicted"/>
<evidence type="ECO:0000256" key="2">
    <source>
        <dbReference type="ARBA" id="ARBA00022840"/>
    </source>
</evidence>
<evidence type="ECO:0000313" key="7">
    <source>
        <dbReference type="Proteomes" id="UP000813462"/>
    </source>
</evidence>
<evidence type="ECO:0000313" key="6">
    <source>
        <dbReference type="EMBL" id="KAH7514158.1"/>
    </source>
</evidence>
<dbReference type="Pfam" id="PF09369">
    <property type="entry name" value="MZB"/>
    <property type="match status" value="1"/>
</dbReference>
<name>A0A978UH77_ZIZJJ</name>
<dbReference type="Proteomes" id="UP000813462">
    <property type="component" value="Unassembled WGS sequence"/>
</dbReference>
<evidence type="ECO:0000259" key="5">
    <source>
        <dbReference type="PROSITE" id="PS51194"/>
    </source>
</evidence>
<dbReference type="Pfam" id="PF00270">
    <property type="entry name" value="DEAD"/>
    <property type="match status" value="1"/>
</dbReference>
<reference evidence="6" key="1">
    <citation type="journal article" date="2021" name="Front. Plant Sci.">
        <title>Chromosome-Scale Genome Assembly for Chinese Sour Jujube and Insights Into Its Genome Evolution and Domestication Signature.</title>
        <authorList>
            <person name="Shen L.-Y."/>
            <person name="Luo H."/>
            <person name="Wang X.-L."/>
            <person name="Wang X.-M."/>
            <person name="Qiu X.-J."/>
            <person name="Liu H."/>
            <person name="Zhou S.-S."/>
            <person name="Jia K.-H."/>
            <person name="Nie S."/>
            <person name="Bao Y.-T."/>
            <person name="Zhang R.-G."/>
            <person name="Yun Q.-Z."/>
            <person name="Chai Y.-H."/>
            <person name="Lu J.-Y."/>
            <person name="Li Y."/>
            <person name="Zhao S.-W."/>
            <person name="Mao J.-F."/>
            <person name="Jia S.-G."/>
            <person name="Mao Y.-M."/>
        </authorList>
    </citation>
    <scope>NUCLEOTIDE SEQUENCE</scope>
    <source>
        <strain evidence="6">AT0</strain>
        <tissue evidence="6">Leaf</tissue>
    </source>
</reference>
<dbReference type="Gene3D" id="3.40.50.300">
    <property type="entry name" value="P-loop containing nucleotide triphosphate hydrolases"/>
    <property type="match status" value="2"/>
</dbReference>
<dbReference type="SUPFAM" id="SSF52540">
    <property type="entry name" value="P-loop containing nucleoside triphosphate hydrolases"/>
    <property type="match status" value="1"/>
</dbReference>
<dbReference type="SMART" id="SM00487">
    <property type="entry name" value="DEXDc"/>
    <property type="match status" value="1"/>
</dbReference>
<feature type="domain" description="Helicase ATP-binding" evidence="4">
    <location>
        <begin position="555"/>
        <end position="736"/>
    </location>
</feature>
<dbReference type="FunFam" id="3.40.50.300:FF:001137">
    <property type="entry name" value="DEAD/DEAH box helicase"/>
    <property type="match status" value="1"/>
</dbReference>
<dbReference type="CDD" id="cd18797">
    <property type="entry name" value="SF2_C_Hrq"/>
    <property type="match status" value="1"/>
</dbReference>
<dbReference type="GO" id="GO:0043138">
    <property type="term" value="F:3'-5' DNA helicase activity"/>
    <property type="evidence" value="ECO:0007669"/>
    <property type="project" value="TreeGrafter"/>
</dbReference>
<dbReference type="SMART" id="SM00490">
    <property type="entry name" value="HELICc"/>
    <property type="match status" value="1"/>
</dbReference>
<dbReference type="GO" id="GO:0003676">
    <property type="term" value="F:nucleic acid binding"/>
    <property type="evidence" value="ECO:0007669"/>
    <property type="project" value="InterPro"/>
</dbReference>
<dbReference type="InterPro" id="IPR018973">
    <property type="entry name" value="MZB"/>
</dbReference>
<dbReference type="InterPro" id="IPR011545">
    <property type="entry name" value="DEAD/DEAH_box_helicase_dom"/>
</dbReference>
<feature type="domain" description="Ubiquitin-like" evidence="3">
    <location>
        <begin position="6"/>
        <end position="77"/>
    </location>
</feature>
<dbReference type="GO" id="GO:0005634">
    <property type="term" value="C:nucleus"/>
    <property type="evidence" value="ECO:0007669"/>
    <property type="project" value="TreeGrafter"/>
</dbReference>
<dbReference type="PROSITE" id="PS50053">
    <property type="entry name" value="UBIQUITIN_2"/>
    <property type="match status" value="1"/>
</dbReference>
<dbReference type="EMBL" id="JAEACU010000011">
    <property type="protein sequence ID" value="KAH7514158.1"/>
    <property type="molecule type" value="Genomic_DNA"/>
</dbReference>
<dbReference type="Pfam" id="PF00271">
    <property type="entry name" value="Helicase_C"/>
    <property type="match status" value="1"/>
</dbReference>
<dbReference type="PANTHER" id="PTHR47957">
    <property type="entry name" value="ATP-DEPENDENT HELICASE HRQ1"/>
    <property type="match status" value="1"/>
</dbReference>
<dbReference type="GO" id="GO:0006289">
    <property type="term" value="P:nucleotide-excision repair"/>
    <property type="evidence" value="ECO:0007669"/>
    <property type="project" value="TreeGrafter"/>
</dbReference>
<gene>
    <name evidence="6" type="ORF">FEM48_Zijuj11G0059000</name>
</gene>
<dbReference type="InterPro" id="IPR029071">
    <property type="entry name" value="Ubiquitin-like_domsf"/>
</dbReference>
<dbReference type="InterPro" id="IPR014001">
    <property type="entry name" value="Helicase_ATP-bd"/>
</dbReference>
<dbReference type="GO" id="GO:0036297">
    <property type="term" value="P:interstrand cross-link repair"/>
    <property type="evidence" value="ECO:0007669"/>
    <property type="project" value="TreeGrafter"/>
</dbReference>
<sequence>MATSDIEIQVRTISGDSTTLWVSVNSSVEDLKLLLKQTFPPAHRSPNFHLFYKGVKLKLQRKVGTLDMGNSEFLVLVPFAKRDSNQTQNSSQPKASMKVPNQPSISKFAESAWSDMMHDLSYLSDDPVAKAPEFEIAGNLRNRRDASAGLANSWSSEAKRKRGSIECDDLLYDILWAPKSMDVLDEYKCEKFIEFLNLVNCLSDLHSGNCMLSIRSCSQAFGIGLPTNDGSTCLCPTWLKILLKAFAFLNVFSAFLQLQQARTTLNLLEEALDQLGKFGVKLCIRDLEHLSIISPKVVSFANNAILERSHVDALVIIKRPTEYQEQVKYKHKSVSRQMNVAEIVCALKRRENSFKSDLWKAVEQLMFITGNEKATFSLEGLLLSLKDRVTAASSNNRRKAKGSNGTSSSYSGPKRCNAEVHYLQWNLLLLINVSYDANVLPPMSCDLWKWSIILGRELDQRKGSFLLDFFFFFFWLRWGREKSTDYSLLFFGPGIATNIRHLFVFQHITYIVHVEDIDARKANYTEIPKEISQNMISALKDFGVSKLYSHQAESIQASLAGKNVVVATMTSSGKSLCYNLPVLELLSQNLLACALYLFPTKALAQDQLRALLVLTKELDGSLNIGVYDGDTPKEERKWLRDNVRLLITNPDMLHMSILPHHKQFERILSNLRFVVVDEAHAYKGAFGCHTALILRRLRRLCSHVYGSDPSFVFSTATSANPLEHCKELANLPKAELIENDGSPSARKLFILWNPVLHQETVSNETNSTMCTTKSAEGIAKVKKSSPILDVSRLFAEMVQHGLRCIAFCRSRKLCELVLCYTREILEETAPHLIDSICAYRAGYIAEDRRSIERDFFSGKLCGIAATNALELGIDVGHIDVTLHLGFPGSIASLWQQAGRAGRRETPSLAVYVAFDGPLDQHFMKFPRKLFGSPIECCHIDAQNKQVIEQHLVCAAYEHPLSLLYDEKYFGFGLSTAIMSLKNSGYLSSDTSSDSPSKLWNYIGHAKLPSHSVSIRAIETEKYRVVDKQRNEILEEIEESKAFFQVYEGAVYIRQGKTYLVESLEFSSKIAFCVEADLKYYTRPRDCTDIHVISGHIAYPTRVGTAARADPCKVTTSWFGFHRVERGSNQIIETVDLTLPNFSYTSQAVWVPVPQSTKLAVTMNNLDFRAGLHAASHAVLNVVPLRIICDSLDLAPECPNPHDTRYYPERILLYDQHPGGMGVSMQVQPFFMELLAAALELLSFCCCSGNTGCPNCIQNFACHEYNEVLHKDAAIMIIKGVLDAEEQRSKGAMAD</sequence>
<dbReference type="InterPro" id="IPR000626">
    <property type="entry name" value="Ubiquitin-like_dom"/>
</dbReference>
<evidence type="ECO:0000256" key="1">
    <source>
        <dbReference type="ARBA" id="ARBA00022741"/>
    </source>
</evidence>
<organism evidence="6 7">
    <name type="scientific">Ziziphus jujuba var. spinosa</name>
    <dbReference type="NCBI Taxonomy" id="714518"/>
    <lineage>
        <taxon>Eukaryota</taxon>
        <taxon>Viridiplantae</taxon>
        <taxon>Streptophyta</taxon>
        <taxon>Embryophyta</taxon>
        <taxon>Tracheophyta</taxon>
        <taxon>Spermatophyta</taxon>
        <taxon>Magnoliopsida</taxon>
        <taxon>eudicotyledons</taxon>
        <taxon>Gunneridae</taxon>
        <taxon>Pentapetalae</taxon>
        <taxon>rosids</taxon>
        <taxon>fabids</taxon>
        <taxon>Rosales</taxon>
        <taxon>Rhamnaceae</taxon>
        <taxon>Paliureae</taxon>
        <taxon>Ziziphus</taxon>
    </lineage>
</organism>
<evidence type="ECO:0008006" key="8">
    <source>
        <dbReference type="Google" id="ProtNLM"/>
    </source>
</evidence>
<dbReference type="PROSITE" id="PS51194">
    <property type="entry name" value="HELICASE_CTER"/>
    <property type="match status" value="1"/>
</dbReference>
<keyword evidence="2" id="KW-0067">ATP-binding</keyword>